<dbReference type="PIRSF" id="PIRSF001112">
    <property type="entry name" value="Epoxide_hydrolase"/>
    <property type="match status" value="1"/>
</dbReference>
<sequence>MFFRIVKYFLVVALAIFIAAVYEKFTLFTSPPPNIPVQWWGAGKDGKSDTTVKPFKINIPDEIITDLQQRLKMVQPFQPPLEGIGFQYGFNTMYLKTVLEFWKNKYSWKDRQVYLNSLPQYTTEVSGLKIHFLHVKPAATKPGVKVLPLLLVHGWPGSVVEFYEFIPLLTTQRPGENFVFEVIAPAIPGYGFSQATNKPGLNAAQVAVVFGKLMEQLKFKTYFAQGGDWGSLITTIMSQLYPDRVRGLHNNMCNVDFNFNVMMRLFAGSIFPSLVAEKNEEKFVYPLSGLFSYLIEETGYMHLQATKPDTIGVALRESPIGLAAYMLEKFSTWTDRKYKQLLDGGMQKKFDLTRLLDNVMYYWVTKSITTSMRLYSESFSYDHMALGLDKVAVNVPFACARFPHEILTLPKSIIKLKYKNLVSLTDMSDGGHFAAMEQPKLLAEDVWAAVRLMLENENKPKA</sequence>
<dbReference type="InterPro" id="IPR029058">
    <property type="entry name" value="AB_hydrolase_fold"/>
</dbReference>
<evidence type="ECO:0000256" key="3">
    <source>
        <dbReference type="ARBA" id="ARBA00010088"/>
    </source>
</evidence>
<dbReference type="SUPFAM" id="SSF53474">
    <property type="entry name" value="alpha/beta-Hydrolases"/>
    <property type="match status" value="1"/>
</dbReference>
<accession>A0A1B6DID8</accession>
<comment type="catalytic activity">
    <reaction evidence="1 6">
        <text>1-(4-methoxyphenyl)-N-methyl-N-[(3-methyloxetan-3-yl)methyl]methanamine + H2O = 2-{[(4-methoxybenzyl)(methyl)amino]methyl}-2-methylpropane-1,3-diol</text>
        <dbReference type="Rhea" id="RHEA:55764"/>
        <dbReference type="ChEBI" id="CHEBI:15377"/>
        <dbReference type="ChEBI" id="CHEBI:139161"/>
        <dbReference type="ChEBI" id="CHEBI:139164"/>
        <dbReference type="EC" id="3.3.2.9"/>
    </reaction>
</comment>
<evidence type="ECO:0000256" key="1">
    <source>
        <dbReference type="ARBA" id="ARBA00000221"/>
    </source>
</evidence>
<dbReference type="PANTHER" id="PTHR21661:SF35">
    <property type="entry name" value="EPOXIDE HYDROLASE"/>
    <property type="match status" value="1"/>
</dbReference>
<organism evidence="9">
    <name type="scientific">Clastoptera arizonana</name>
    <name type="common">Arizona spittle bug</name>
    <dbReference type="NCBI Taxonomy" id="38151"/>
    <lineage>
        <taxon>Eukaryota</taxon>
        <taxon>Metazoa</taxon>
        <taxon>Ecdysozoa</taxon>
        <taxon>Arthropoda</taxon>
        <taxon>Hexapoda</taxon>
        <taxon>Insecta</taxon>
        <taxon>Pterygota</taxon>
        <taxon>Neoptera</taxon>
        <taxon>Paraneoptera</taxon>
        <taxon>Hemiptera</taxon>
        <taxon>Auchenorrhyncha</taxon>
        <taxon>Cercopoidea</taxon>
        <taxon>Clastopteridae</taxon>
        <taxon>Clastoptera</taxon>
    </lineage>
</organism>
<evidence type="ECO:0000256" key="2">
    <source>
        <dbReference type="ARBA" id="ARBA00004111"/>
    </source>
</evidence>
<keyword evidence="6" id="KW-0256">Endoplasmic reticulum</keyword>
<evidence type="ECO:0000259" key="8">
    <source>
        <dbReference type="Pfam" id="PF06441"/>
    </source>
</evidence>
<dbReference type="InterPro" id="IPR010497">
    <property type="entry name" value="Epoxide_hydro_N"/>
</dbReference>
<reference evidence="9" key="1">
    <citation type="submission" date="2015-12" db="EMBL/GenBank/DDBJ databases">
        <title>De novo transcriptome assembly of four potential Pierce s Disease insect vectors from Arizona vineyards.</title>
        <authorList>
            <person name="Tassone E.E."/>
        </authorList>
    </citation>
    <scope>NUCLEOTIDE SEQUENCE</scope>
</reference>
<proteinExistence type="inferred from homology"/>
<dbReference type="GO" id="GO:0097176">
    <property type="term" value="P:epoxide metabolic process"/>
    <property type="evidence" value="ECO:0007669"/>
    <property type="project" value="TreeGrafter"/>
</dbReference>
<gene>
    <name evidence="9" type="ORF">g.7206</name>
</gene>
<evidence type="ECO:0000256" key="6">
    <source>
        <dbReference type="PIRNR" id="PIRNR001112"/>
    </source>
</evidence>
<comment type="function">
    <text evidence="6">Catalyzes juvenile hormone hydrolysis.</text>
</comment>
<evidence type="ECO:0000313" key="9">
    <source>
        <dbReference type="EMBL" id="JAS25463.1"/>
    </source>
</evidence>
<name>A0A1B6DID8_9HEMI</name>
<feature type="active site" description="Proton acceptor" evidence="7">
    <location>
        <position position="432"/>
    </location>
</feature>
<keyword evidence="5 6" id="KW-0378">Hydrolase</keyword>
<feature type="active site" description="Nucleophile" evidence="7">
    <location>
        <position position="228"/>
    </location>
</feature>
<feature type="domain" description="Epoxide hydrolase N-terminal" evidence="8">
    <location>
        <begin position="52"/>
        <end position="162"/>
    </location>
</feature>
<keyword evidence="4 6" id="KW-0058">Aromatic hydrocarbons catabolism</keyword>
<feature type="active site" description="Proton donor" evidence="7">
    <location>
        <position position="375"/>
    </location>
</feature>
<evidence type="ECO:0000256" key="4">
    <source>
        <dbReference type="ARBA" id="ARBA00022797"/>
    </source>
</evidence>
<comment type="subcellular location">
    <subcellularLocation>
        <location evidence="6">Endoplasmic reticulum membrane</location>
    </subcellularLocation>
    <subcellularLocation>
        <location evidence="2">Microsome membrane</location>
        <topology evidence="2">Single-pass membrane protein</topology>
    </subcellularLocation>
</comment>
<protein>
    <recommendedName>
        <fullName evidence="6">Epoxide hydrolase</fullName>
        <ecNumber evidence="6">3.3.2.9</ecNumber>
    </recommendedName>
</protein>
<dbReference type="AlphaFoldDB" id="A0A1B6DID8"/>
<dbReference type="EC" id="3.3.2.9" evidence="6"/>
<dbReference type="GO" id="GO:0033961">
    <property type="term" value="F:cis-stilbene-oxide hydrolase activity"/>
    <property type="evidence" value="ECO:0007669"/>
    <property type="project" value="UniProtKB-UniRule"/>
</dbReference>
<dbReference type="Gene3D" id="3.40.50.1820">
    <property type="entry name" value="alpha/beta hydrolase"/>
    <property type="match status" value="1"/>
</dbReference>
<comment type="catalytic activity">
    <reaction evidence="6">
        <text>cis-stilbene oxide + H2O = (1R,2R)-hydrobenzoin</text>
        <dbReference type="Rhea" id="RHEA:23900"/>
        <dbReference type="ChEBI" id="CHEBI:15377"/>
        <dbReference type="ChEBI" id="CHEBI:50004"/>
        <dbReference type="ChEBI" id="CHEBI:50014"/>
        <dbReference type="EC" id="3.3.2.9"/>
    </reaction>
</comment>
<dbReference type="GO" id="GO:0005789">
    <property type="term" value="C:endoplasmic reticulum membrane"/>
    <property type="evidence" value="ECO:0007669"/>
    <property type="project" value="UniProtKB-SubCell"/>
</dbReference>
<dbReference type="PRINTS" id="PR00412">
    <property type="entry name" value="EPOXHYDRLASE"/>
</dbReference>
<dbReference type="InterPro" id="IPR000639">
    <property type="entry name" value="Epox_hydrolase-like"/>
</dbReference>
<keyword evidence="6" id="KW-0472">Membrane</keyword>
<dbReference type="InterPro" id="IPR016292">
    <property type="entry name" value="Epoxide_hydrolase"/>
</dbReference>
<evidence type="ECO:0000256" key="5">
    <source>
        <dbReference type="ARBA" id="ARBA00022801"/>
    </source>
</evidence>
<comment type="similarity">
    <text evidence="3 6">Belongs to the peptidase S33 family.</text>
</comment>
<dbReference type="PANTHER" id="PTHR21661">
    <property type="entry name" value="EPOXIDE HYDROLASE 1-RELATED"/>
    <property type="match status" value="1"/>
</dbReference>
<dbReference type="EMBL" id="GEDC01011835">
    <property type="protein sequence ID" value="JAS25463.1"/>
    <property type="molecule type" value="Transcribed_RNA"/>
</dbReference>
<dbReference type="Pfam" id="PF06441">
    <property type="entry name" value="EHN"/>
    <property type="match status" value="1"/>
</dbReference>
<evidence type="ECO:0000256" key="7">
    <source>
        <dbReference type="PIRSR" id="PIRSR001112-1"/>
    </source>
</evidence>